<reference evidence="2 3" key="1">
    <citation type="submission" date="2018-07" db="EMBL/GenBank/DDBJ databases">
        <title>Complete genome sequencing of Ornithinimicrobium sp. AMA3305.</title>
        <authorList>
            <person name="Bae J.-W."/>
        </authorList>
    </citation>
    <scope>NUCLEOTIDE SEQUENCE [LARGE SCALE GENOMIC DNA]</scope>
    <source>
        <strain evidence="2 3">AMA3305</strain>
    </source>
</reference>
<dbReference type="EMBL" id="CP031229">
    <property type="protein sequence ID" value="AXH96208.1"/>
    <property type="molecule type" value="Genomic_DNA"/>
</dbReference>
<proteinExistence type="predicted"/>
<sequence>MPLSARGPTLPVMGENGEQVVPSVEEIARLVGELVDSEWPTTLSERSAWFERHGIATEGAERLREEHGSESWHSGDPGAPWPAVGWHVFENEFVGISWFLWHGLREDVVPGLAEELRARFVEMAGEPMDEIRREGEDYRFTANWQKGGRSIDMYLHGGPVLEGQFHEHPVVQLHVDHVERARRADETAALAQPVVKGRALGNDAAPHPDPRKGHPSP</sequence>
<feature type="region of interest" description="Disordered" evidence="1">
    <location>
        <begin position="188"/>
        <end position="217"/>
    </location>
</feature>
<evidence type="ECO:0000313" key="3">
    <source>
        <dbReference type="Proteomes" id="UP000253790"/>
    </source>
</evidence>
<accession>A0A345NMF0</accession>
<evidence type="ECO:0000313" key="2">
    <source>
        <dbReference type="EMBL" id="AXH96208.1"/>
    </source>
</evidence>
<dbReference type="AlphaFoldDB" id="A0A345NMF0"/>
<keyword evidence="3" id="KW-1185">Reference proteome</keyword>
<dbReference type="Proteomes" id="UP000253790">
    <property type="component" value="Chromosome"/>
</dbReference>
<dbReference type="OrthoDB" id="4858588at2"/>
<gene>
    <name evidence="2" type="ORF">DV701_08755</name>
</gene>
<name>A0A345NMF0_9MICO</name>
<organism evidence="2 3">
    <name type="scientific">Ornithinimicrobium avium</name>
    <dbReference type="NCBI Taxonomy" id="2283195"/>
    <lineage>
        <taxon>Bacteria</taxon>
        <taxon>Bacillati</taxon>
        <taxon>Actinomycetota</taxon>
        <taxon>Actinomycetes</taxon>
        <taxon>Micrococcales</taxon>
        <taxon>Ornithinimicrobiaceae</taxon>
        <taxon>Ornithinimicrobium</taxon>
    </lineage>
</organism>
<dbReference type="KEGG" id="orn:DV701_08755"/>
<evidence type="ECO:0000256" key="1">
    <source>
        <dbReference type="SAM" id="MobiDB-lite"/>
    </source>
</evidence>
<feature type="compositionally biased region" description="Basic and acidic residues" evidence="1">
    <location>
        <begin position="206"/>
        <end position="217"/>
    </location>
</feature>
<protein>
    <submittedName>
        <fullName evidence="2">Uncharacterized protein</fullName>
    </submittedName>
</protein>